<dbReference type="GO" id="GO:0071949">
    <property type="term" value="F:FAD binding"/>
    <property type="evidence" value="ECO:0007669"/>
    <property type="project" value="InterPro"/>
</dbReference>
<dbReference type="InterPro" id="IPR051312">
    <property type="entry name" value="Diverse_Substr_Oxidored"/>
</dbReference>
<comment type="caution">
    <text evidence="2">The sequence shown here is derived from an EMBL/GenBank/DDBJ whole genome shotgun (WGS) entry which is preliminary data.</text>
</comment>
<reference evidence="2" key="1">
    <citation type="submission" date="2020-10" db="EMBL/GenBank/DDBJ databases">
        <authorList>
            <person name="Gilroy R."/>
        </authorList>
    </citation>
    <scope>NUCLEOTIDE SEQUENCE</scope>
    <source>
        <strain evidence="2">10532</strain>
    </source>
</reference>
<dbReference type="SUPFAM" id="SSF56176">
    <property type="entry name" value="FAD-binding/transporter-associated domain-like"/>
    <property type="match status" value="1"/>
</dbReference>
<dbReference type="GO" id="GO:0016491">
    <property type="term" value="F:oxidoreductase activity"/>
    <property type="evidence" value="ECO:0007669"/>
    <property type="project" value="InterPro"/>
</dbReference>
<dbReference type="InterPro" id="IPR036318">
    <property type="entry name" value="FAD-bd_PCMH-like_sf"/>
</dbReference>
<dbReference type="Proteomes" id="UP000823638">
    <property type="component" value="Unassembled WGS sequence"/>
</dbReference>
<evidence type="ECO:0000259" key="1">
    <source>
        <dbReference type="PROSITE" id="PS51387"/>
    </source>
</evidence>
<proteinExistence type="predicted"/>
<dbReference type="InterPro" id="IPR002346">
    <property type="entry name" value="Mopterin_DH_FAD-bd"/>
</dbReference>
<dbReference type="EMBL" id="JADIMM010000117">
    <property type="protein sequence ID" value="MBO8458621.1"/>
    <property type="molecule type" value="Genomic_DNA"/>
</dbReference>
<protein>
    <submittedName>
        <fullName evidence="2">FAD binding domain-containing protein</fullName>
    </submittedName>
</protein>
<dbReference type="AlphaFoldDB" id="A0A9D9HRT2"/>
<dbReference type="InterPro" id="IPR016169">
    <property type="entry name" value="FAD-bd_PCMH_sub2"/>
</dbReference>
<reference evidence="2" key="2">
    <citation type="journal article" date="2021" name="PeerJ">
        <title>Extensive microbial diversity within the chicken gut microbiome revealed by metagenomics and culture.</title>
        <authorList>
            <person name="Gilroy R."/>
            <person name="Ravi A."/>
            <person name="Getino M."/>
            <person name="Pursley I."/>
            <person name="Horton D.L."/>
            <person name="Alikhan N.F."/>
            <person name="Baker D."/>
            <person name="Gharbi K."/>
            <person name="Hall N."/>
            <person name="Watson M."/>
            <person name="Adriaenssens E.M."/>
            <person name="Foster-Nyarko E."/>
            <person name="Jarju S."/>
            <person name="Secka A."/>
            <person name="Antonio M."/>
            <person name="Oren A."/>
            <person name="Chaudhuri R.R."/>
            <person name="La Ragione R."/>
            <person name="Hildebrand F."/>
            <person name="Pallen M.J."/>
        </authorList>
    </citation>
    <scope>NUCLEOTIDE SEQUENCE</scope>
    <source>
        <strain evidence="2">10532</strain>
    </source>
</reference>
<organism evidence="2 3">
    <name type="scientific">Candidatus Gallitreponema excrementavium</name>
    <dbReference type="NCBI Taxonomy" id="2840840"/>
    <lineage>
        <taxon>Bacteria</taxon>
        <taxon>Pseudomonadati</taxon>
        <taxon>Spirochaetota</taxon>
        <taxon>Spirochaetia</taxon>
        <taxon>Spirochaetales</taxon>
        <taxon>Candidatus Gallitreponema</taxon>
    </lineage>
</organism>
<name>A0A9D9HRT2_9SPIR</name>
<gene>
    <name evidence="2" type="ORF">IAA81_10440</name>
</gene>
<sequence>MRSRNSEIFYPENLLEAQNILKDYPDSRIIAGGTGYFFSETDRCFDLPEFILSTKKLAELKGISKTERYIDIGAGVSLNKLLSLGKKNIPEILYDGISKIANPHIRNLATIGGNIASQRGRMTLFSILLVLDSKLEIKTGTETIWISFLKYFTQKDEPNINTPSFISKIRIPLENWDAWKFSVFNSYTGTNEGVPGFSMLVKMEKNIIMDLRIAYTGKNIFRNREMENRLAGHSLPLGSKDINEMMDISMEYISNIQDRNPITKKRIQNLIFDTLEKNGR</sequence>
<dbReference type="Gene3D" id="3.30.465.10">
    <property type="match status" value="1"/>
</dbReference>
<dbReference type="PANTHER" id="PTHR42659:SF9">
    <property type="entry name" value="XANTHINE DEHYDROGENASE FAD-BINDING SUBUNIT XDHB-RELATED"/>
    <property type="match status" value="1"/>
</dbReference>
<evidence type="ECO:0000313" key="2">
    <source>
        <dbReference type="EMBL" id="MBO8458621.1"/>
    </source>
</evidence>
<dbReference type="PROSITE" id="PS51387">
    <property type="entry name" value="FAD_PCMH"/>
    <property type="match status" value="1"/>
</dbReference>
<dbReference type="InterPro" id="IPR016166">
    <property type="entry name" value="FAD-bd_PCMH"/>
</dbReference>
<feature type="domain" description="FAD-binding PCMH-type" evidence="1">
    <location>
        <begin position="1"/>
        <end position="176"/>
    </location>
</feature>
<accession>A0A9D9HRT2</accession>
<dbReference type="PANTHER" id="PTHR42659">
    <property type="entry name" value="XANTHINE DEHYDROGENASE SUBUNIT C-RELATED"/>
    <property type="match status" value="1"/>
</dbReference>
<evidence type="ECO:0000313" key="3">
    <source>
        <dbReference type="Proteomes" id="UP000823638"/>
    </source>
</evidence>
<dbReference type="Pfam" id="PF00941">
    <property type="entry name" value="FAD_binding_5"/>
    <property type="match status" value="1"/>
</dbReference>